<protein>
    <submittedName>
        <fullName evidence="5">Uncharacterized protein</fullName>
    </submittedName>
</protein>
<accession>A0AAF3EJB1</accession>
<reference evidence="5" key="1">
    <citation type="submission" date="2024-02" db="UniProtKB">
        <authorList>
            <consortium name="WormBaseParasite"/>
        </authorList>
    </citation>
    <scope>IDENTIFICATION</scope>
</reference>
<feature type="signal peptide" evidence="3">
    <location>
        <begin position="1"/>
        <end position="22"/>
    </location>
</feature>
<evidence type="ECO:0000256" key="2">
    <source>
        <dbReference type="SAM" id="Phobius"/>
    </source>
</evidence>
<proteinExistence type="predicted"/>
<evidence type="ECO:0000256" key="3">
    <source>
        <dbReference type="SAM" id="SignalP"/>
    </source>
</evidence>
<dbReference type="Proteomes" id="UP000887575">
    <property type="component" value="Unassembled WGS sequence"/>
</dbReference>
<evidence type="ECO:0000313" key="5">
    <source>
        <dbReference type="WBParaSite" id="MBELARI_LOCUS14108"/>
    </source>
</evidence>
<keyword evidence="2" id="KW-1133">Transmembrane helix</keyword>
<evidence type="ECO:0000256" key="1">
    <source>
        <dbReference type="SAM" id="MobiDB-lite"/>
    </source>
</evidence>
<feature type="region of interest" description="Disordered" evidence="1">
    <location>
        <begin position="260"/>
        <end position="283"/>
    </location>
</feature>
<evidence type="ECO:0000313" key="4">
    <source>
        <dbReference type="Proteomes" id="UP000887575"/>
    </source>
</evidence>
<feature type="compositionally biased region" description="Pro residues" evidence="1">
    <location>
        <begin position="268"/>
        <end position="280"/>
    </location>
</feature>
<name>A0AAF3EJB1_9BILA</name>
<dbReference type="AlphaFoldDB" id="A0AAF3EJB1"/>
<sequence length="341" mass="38362">MRLPNFFVFLICLNSLWKSTNPATLRLLKAAYGKETVHDSIIDPRRYAAMNDELAPDEQEWAELCGDADKMTPIFSSLLCPLQYILIAEYRNKNAKFYPSVDAALESITSAKVHLCSHLPVHSPLGIADQEGRIIKTQSDVDTASCIAMQTHEKKLVYGCALGVTDERSHFHVLPATDEKTIKEMDLSDISTKSIAPLRKETKGCILYTFTYGNQPVIQDRVCCWTERCVTIYYDQPGSDPWPLIRHVVAPEWVGFKCEPEETSQRPSLPPPSPPEPGPRSRPEALGYKIVENRVFDVKAEPFDEDPWFPVTLGLIGFGFVLVILVMFAGFFVYLRLSSEG</sequence>
<feature type="chain" id="PRO_5042285812" evidence="3">
    <location>
        <begin position="23"/>
        <end position="341"/>
    </location>
</feature>
<keyword evidence="2" id="KW-0812">Transmembrane</keyword>
<keyword evidence="4" id="KW-1185">Reference proteome</keyword>
<feature type="transmembrane region" description="Helical" evidence="2">
    <location>
        <begin position="308"/>
        <end position="335"/>
    </location>
</feature>
<organism evidence="4 5">
    <name type="scientific">Mesorhabditis belari</name>
    <dbReference type="NCBI Taxonomy" id="2138241"/>
    <lineage>
        <taxon>Eukaryota</taxon>
        <taxon>Metazoa</taxon>
        <taxon>Ecdysozoa</taxon>
        <taxon>Nematoda</taxon>
        <taxon>Chromadorea</taxon>
        <taxon>Rhabditida</taxon>
        <taxon>Rhabditina</taxon>
        <taxon>Rhabditomorpha</taxon>
        <taxon>Rhabditoidea</taxon>
        <taxon>Rhabditidae</taxon>
        <taxon>Mesorhabditinae</taxon>
        <taxon>Mesorhabditis</taxon>
    </lineage>
</organism>
<keyword evidence="2" id="KW-0472">Membrane</keyword>
<dbReference type="WBParaSite" id="MBELARI_LOCUS14108">
    <property type="protein sequence ID" value="MBELARI_LOCUS14108"/>
    <property type="gene ID" value="MBELARI_LOCUS14108"/>
</dbReference>
<keyword evidence="3" id="KW-0732">Signal</keyword>